<evidence type="ECO:0000313" key="3">
    <source>
        <dbReference type="Proteomes" id="UP000533598"/>
    </source>
</evidence>
<evidence type="ECO:0008006" key="4">
    <source>
        <dbReference type="Google" id="ProtNLM"/>
    </source>
</evidence>
<dbReference type="SUPFAM" id="SSF89392">
    <property type="entry name" value="Prokaryotic lipoproteins and lipoprotein localization factors"/>
    <property type="match status" value="1"/>
</dbReference>
<dbReference type="InterPro" id="IPR029046">
    <property type="entry name" value="LolA/LolB/LppX"/>
</dbReference>
<proteinExistence type="predicted"/>
<dbReference type="AlphaFoldDB" id="A0A7W7C9N2"/>
<dbReference type="PROSITE" id="PS51257">
    <property type="entry name" value="PROKAR_LIPOPROTEIN"/>
    <property type="match status" value="1"/>
</dbReference>
<dbReference type="EMBL" id="JACHMH010000001">
    <property type="protein sequence ID" value="MBB4675858.1"/>
    <property type="molecule type" value="Genomic_DNA"/>
</dbReference>
<reference evidence="2 3" key="1">
    <citation type="submission" date="2020-08" db="EMBL/GenBank/DDBJ databases">
        <title>Sequencing the genomes of 1000 actinobacteria strains.</title>
        <authorList>
            <person name="Klenk H.-P."/>
        </authorList>
    </citation>
    <scope>NUCLEOTIDE SEQUENCE [LARGE SCALE GENOMIC DNA]</scope>
    <source>
        <strain evidence="2 3">DSM 44230</strain>
    </source>
</reference>
<dbReference type="Gene3D" id="2.50.20.20">
    <property type="match status" value="1"/>
</dbReference>
<dbReference type="RefSeq" id="WP_185001761.1">
    <property type="nucleotide sequence ID" value="NZ_BAAAUI010000022.1"/>
</dbReference>
<organism evidence="2 3">
    <name type="scientific">Crossiella cryophila</name>
    <dbReference type="NCBI Taxonomy" id="43355"/>
    <lineage>
        <taxon>Bacteria</taxon>
        <taxon>Bacillati</taxon>
        <taxon>Actinomycetota</taxon>
        <taxon>Actinomycetes</taxon>
        <taxon>Pseudonocardiales</taxon>
        <taxon>Pseudonocardiaceae</taxon>
        <taxon>Crossiella</taxon>
    </lineage>
</organism>
<protein>
    <recommendedName>
        <fullName evidence="4">Lipoprotein</fullName>
    </recommendedName>
</protein>
<name>A0A7W7C9N2_9PSEU</name>
<keyword evidence="3" id="KW-1185">Reference proteome</keyword>
<evidence type="ECO:0000313" key="2">
    <source>
        <dbReference type="EMBL" id="MBB4675858.1"/>
    </source>
</evidence>
<feature type="signal peptide" evidence="1">
    <location>
        <begin position="1"/>
        <end position="22"/>
    </location>
</feature>
<dbReference type="Proteomes" id="UP000533598">
    <property type="component" value="Unassembled WGS sequence"/>
</dbReference>
<feature type="chain" id="PRO_5039489256" description="Lipoprotein" evidence="1">
    <location>
        <begin position="23"/>
        <end position="262"/>
    </location>
</feature>
<comment type="caution">
    <text evidence="2">The sequence shown here is derived from an EMBL/GenBank/DDBJ whole genome shotgun (WGS) entry which is preliminary data.</text>
</comment>
<accession>A0A7W7C9N2</accession>
<evidence type="ECO:0000256" key="1">
    <source>
        <dbReference type="SAM" id="SignalP"/>
    </source>
</evidence>
<sequence length="262" mass="28694">MRRLLLATASALLLSGCASTPAAPVVPELPKFGNPAEFISKVTAAMREKKTASLSGAITDPDSGYVGSVRPRVLLRHEPGDRVSTHYDDTATSHNPMIIVSLPEGTFAKSKNSEEDFPARPWLRINDEDDPELEYVSKIIKGGVSWLAEPSRHIGLLAQANLDGVTQDELNGVRVVKYAFTVDLAKAITTVTDKAARLQLQRRLDKGRTSAKHEIWLSADHLPLRWSTLELRTNGQPASTDILYSDWGKPVEIVAPPAKQVR</sequence>
<keyword evidence="1" id="KW-0732">Signal</keyword>
<gene>
    <name evidence="2" type="ORF">HNR67_001976</name>
</gene>